<name>A0ABT3ZHR5_9BURK</name>
<keyword evidence="4 9" id="KW-0479">Metal-binding</keyword>
<organism evidence="12 13">
    <name type="scientific">Robbsia betulipollinis</name>
    <dbReference type="NCBI Taxonomy" id="2981849"/>
    <lineage>
        <taxon>Bacteria</taxon>
        <taxon>Pseudomonadati</taxon>
        <taxon>Pseudomonadota</taxon>
        <taxon>Betaproteobacteria</taxon>
        <taxon>Burkholderiales</taxon>
        <taxon>Burkholderiaceae</taxon>
        <taxon>Robbsia</taxon>
    </lineage>
</organism>
<feature type="domain" description="Cytochrome c" evidence="11">
    <location>
        <begin position="349"/>
        <end position="439"/>
    </location>
</feature>
<keyword evidence="6" id="KW-0677">Repeat</keyword>
<dbReference type="Pfam" id="PF13442">
    <property type="entry name" value="Cytochrome_CBB3"/>
    <property type="match status" value="1"/>
</dbReference>
<reference evidence="12" key="1">
    <citation type="submission" date="2022-11" db="EMBL/GenBank/DDBJ databases">
        <title>Robbsia betulipollinis sp. nov., isolated from pollen of birch (Betula pendula).</title>
        <authorList>
            <person name="Shi H."/>
            <person name="Ambika Manirajan B."/>
            <person name="Ratering S."/>
            <person name="Geissler-Plaum R."/>
            <person name="Schnell S."/>
        </authorList>
    </citation>
    <scope>NUCLEOTIDE SEQUENCE</scope>
    <source>
        <strain evidence="12">Bb-Pol-6</strain>
    </source>
</reference>
<evidence type="ECO:0000256" key="3">
    <source>
        <dbReference type="ARBA" id="ARBA00022617"/>
    </source>
</evidence>
<evidence type="ECO:0000256" key="4">
    <source>
        <dbReference type="ARBA" id="ARBA00022723"/>
    </source>
</evidence>
<evidence type="ECO:0000256" key="2">
    <source>
        <dbReference type="ARBA" id="ARBA00022475"/>
    </source>
</evidence>
<dbReference type="InterPro" id="IPR051459">
    <property type="entry name" value="Cytochrome_c-type_DH"/>
</dbReference>
<dbReference type="PIRSF" id="PIRSF000018">
    <property type="entry name" value="Mb_ADH_cyt_c"/>
    <property type="match status" value="1"/>
</dbReference>
<dbReference type="RefSeq" id="WP_267845292.1">
    <property type="nucleotide sequence ID" value="NZ_JAPMXC010000001.1"/>
</dbReference>
<evidence type="ECO:0000313" key="12">
    <source>
        <dbReference type="EMBL" id="MCY0386063.1"/>
    </source>
</evidence>
<dbReference type="Proteomes" id="UP001082899">
    <property type="component" value="Unassembled WGS sequence"/>
</dbReference>
<evidence type="ECO:0000256" key="7">
    <source>
        <dbReference type="ARBA" id="ARBA00023004"/>
    </source>
</evidence>
<feature type="domain" description="Cytochrome c" evidence="11">
    <location>
        <begin position="64"/>
        <end position="167"/>
    </location>
</feature>
<dbReference type="InterPro" id="IPR036909">
    <property type="entry name" value="Cyt_c-like_dom_sf"/>
</dbReference>
<gene>
    <name evidence="12" type="ORF">OVY01_02145</name>
</gene>
<evidence type="ECO:0000256" key="1">
    <source>
        <dbReference type="ARBA" id="ARBA00004236"/>
    </source>
</evidence>
<feature type="domain" description="Cytochrome c" evidence="11">
    <location>
        <begin position="209"/>
        <end position="318"/>
    </location>
</feature>
<evidence type="ECO:0000256" key="5">
    <source>
        <dbReference type="ARBA" id="ARBA00022729"/>
    </source>
</evidence>
<accession>A0ABT3ZHR5</accession>
<feature type="compositionally biased region" description="Pro residues" evidence="10">
    <location>
        <begin position="16"/>
        <end position="26"/>
    </location>
</feature>
<evidence type="ECO:0000259" key="11">
    <source>
        <dbReference type="PROSITE" id="PS51007"/>
    </source>
</evidence>
<evidence type="ECO:0000256" key="6">
    <source>
        <dbReference type="ARBA" id="ARBA00022737"/>
    </source>
</evidence>
<keyword evidence="7 9" id="KW-0408">Iron</keyword>
<keyword evidence="5" id="KW-0732">Signal</keyword>
<dbReference type="PROSITE" id="PS51007">
    <property type="entry name" value="CYTC"/>
    <property type="match status" value="3"/>
</dbReference>
<comment type="subcellular location">
    <subcellularLocation>
        <location evidence="1">Cell membrane</location>
    </subcellularLocation>
</comment>
<proteinExistence type="predicted"/>
<feature type="region of interest" description="Disordered" evidence="10">
    <location>
        <begin position="1"/>
        <end position="34"/>
    </location>
</feature>
<dbReference type="SUPFAM" id="SSF46626">
    <property type="entry name" value="Cytochrome c"/>
    <property type="match status" value="3"/>
</dbReference>
<dbReference type="PANTHER" id="PTHR35008">
    <property type="entry name" value="BLL4482 PROTEIN-RELATED"/>
    <property type="match status" value="1"/>
</dbReference>
<evidence type="ECO:0000256" key="9">
    <source>
        <dbReference type="PROSITE-ProRule" id="PRU00433"/>
    </source>
</evidence>
<comment type="caution">
    <text evidence="12">The sequence shown here is derived from an EMBL/GenBank/DDBJ whole genome shotgun (WGS) entry which is preliminary data.</text>
</comment>
<keyword evidence="3 9" id="KW-0349">Heme</keyword>
<protein>
    <submittedName>
        <fullName evidence="12">Cytochrome c</fullName>
    </submittedName>
</protein>
<dbReference type="PANTHER" id="PTHR35008:SF8">
    <property type="entry name" value="ALCOHOL DEHYDROGENASE CYTOCHROME C SUBUNIT"/>
    <property type="match status" value="1"/>
</dbReference>
<dbReference type="Pfam" id="PF00034">
    <property type="entry name" value="Cytochrom_C"/>
    <property type="match status" value="1"/>
</dbReference>
<keyword evidence="8" id="KW-0472">Membrane</keyword>
<evidence type="ECO:0000313" key="13">
    <source>
        <dbReference type="Proteomes" id="UP001082899"/>
    </source>
</evidence>
<dbReference type="InterPro" id="IPR009056">
    <property type="entry name" value="Cyt_c-like_dom"/>
</dbReference>
<dbReference type="Gene3D" id="1.10.760.10">
    <property type="entry name" value="Cytochrome c-like domain"/>
    <property type="match status" value="3"/>
</dbReference>
<evidence type="ECO:0000256" key="10">
    <source>
        <dbReference type="SAM" id="MobiDB-lite"/>
    </source>
</evidence>
<sequence>MTSSNPVASFSAVRPVPRPTPHPGTRPVPHRGRAGRRLARRAVFAGVVACQTAWLPTAHAGDATQIARGAYLARAADCIACHTAAHGQPFGGGYAIDTPFGKITSTNISSDKTYGIGNWSDAQFVRAVREGVGAHGENLYPAMPYDAFTQLRRDDVLAIKAYLMSQPPVHAATRANTLSFPFNQRWTLWFWNLVNLKKGALRDDPQRSAEWNRGRYLVQGLAHCETCHTPRNVTLGMDRSRALGGGDLGAWRAYNITPDRTAGIGGWSDAELIAYLRDGDAPGRASAAGPMAEAVEHSLQYLSAADLKAIVAYLRTVPAQAGPDTAPRSRQGQPAHDYEMLRGADAAQLARHAGAQLFLEHCATCHAATGAGRGAGYAAYPSLFNHSTVGASNSTNLVSVILCGVKRDMQSGQVAMPSFAHDMTNEQIATLANYLTRQFGTPATHTTPADVAKLRSGDLQPYPDLLQQ</sequence>
<keyword evidence="13" id="KW-1185">Reference proteome</keyword>
<dbReference type="InterPro" id="IPR014353">
    <property type="entry name" value="Membr-bd_ADH_cyt_c"/>
</dbReference>
<keyword evidence="2" id="KW-1003">Cell membrane</keyword>
<evidence type="ECO:0000256" key="8">
    <source>
        <dbReference type="ARBA" id="ARBA00023136"/>
    </source>
</evidence>
<dbReference type="EMBL" id="JAPMXC010000001">
    <property type="protein sequence ID" value="MCY0386063.1"/>
    <property type="molecule type" value="Genomic_DNA"/>
</dbReference>